<reference evidence="5" key="1">
    <citation type="submission" date="2023-06" db="EMBL/GenBank/DDBJ databases">
        <authorList>
            <person name="Noh H."/>
        </authorList>
    </citation>
    <scope>NUCLEOTIDE SEQUENCE</scope>
    <source>
        <strain evidence="5">DUCC20226</strain>
    </source>
</reference>
<keyword evidence="6" id="KW-1185">Reference proteome</keyword>
<dbReference type="PANTHER" id="PTHR10758">
    <property type="entry name" value="26S PROTEASOME NON-ATPASE REGULATORY SUBUNIT 3/COP9 SIGNALOSOME COMPLEX SUBUNIT 3"/>
    <property type="match status" value="1"/>
</dbReference>
<dbReference type="InterPro" id="IPR013586">
    <property type="entry name" value="PSMD3_C"/>
</dbReference>
<dbReference type="Proteomes" id="UP001265746">
    <property type="component" value="Unassembled WGS sequence"/>
</dbReference>
<dbReference type="Pfam" id="PF08375">
    <property type="entry name" value="Rpn3_C"/>
    <property type="match status" value="1"/>
</dbReference>
<evidence type="ECO:0000256" key="2">
    <source>
        <dbReference type="ARBA" id="ARBA00022942"/>
    </source>
</evidence>
<dbReference type="Pfam" id="PF01399">
    <property type="entry name" value="PCI"/>
    <property type="match status" value="1"/>
</dbReference>
<sequence>MPGKTPNGNGKEPVENGGYPGSKDIDMKDESSSSLKGKGKKGAKDGDEEMTVVVPISKKQSSAPPPNDADGDVNMDDADKDGEEKVDPVAQAVSDIKSNFALLDRAVALFDARFSLRALRSVSSIRKRLTPDILAQVIVETFPATVTSGNVAKQLLIALGKEHLPLGQQAVSDSAMEVDSKTPAKNGSKKETKEVIPEIDIFLGILIQVHLFDSKQFQHGAEFSSYLSDRIRNLNRRTLDSLSAKVYFYYSLFCENIAPLPPSPQSPIVALRPTLLAALRTAVLRKDIDIQASVIVLLLRNYLLMSHISQADLLVSHTQFPENAANNQVARFLYYLGRIRAIQLRYTEAHEHLTAATRKAPSSLCALGFSQTATKLLMVVELLMGDIPDRATFRVASMEQALHPYFLLVQAVRVGNLEDFETTIADHADTFRRDGTYTLILRLRQNVIKTGIRMMSLSYSRISLRDICIRLHLGSEESAEYIVAKAIRDGVIEATLDREHGFMKSKETGDIYATREPTEAFHDRIRACLALHDESVKAMRFPMNQHRLELKNAQEAREREREMANDIQEGDLDDDDLGGDFDGI</sequence>
<dbReference type="GO" id="GO:0030234">
    <property type="term" value="F:enzyme regulator activity"/>
    <property type="evidence" value="ECO:0007669"/>
    <property type="project" value="InterPro"/>
</dbReference>
<comment type="similarity">
    <text evidence="1">Belongs to the proteasome subunit S3 family.</text>
</comment>
<name>A0AAD9SH18_PHOAM</name>
<dbReference type="GO" id="GO:0042176">
    <property type="term" value="P:regulation of protein catabolic process"/>
    <property type="evidence" value="ECO:0007669"/>
    <property type="project" value="InterPro"/>
</dbReference>
<feature type="compositionally biased region" description="Acidic residues" evidence="3">
    <location>
        <begin position="568"/>
        <end position="584"/>
    </location>
</feature>
<dbReference type="GO" id="GO:0006511">
    <property type="term" value="P:ubiquitin-dependent protein catabolic process"/>
    <property type="evidence" value="ECO:0007669"/>
    <property type="project" value="TreeGrafter"/>
</dbReference>
<evidence type="ECO:0000313" key="5">
    <source>
        <dbReference type="EMBL" id="KAK2607966.1"/>
    </source>
</evidence>
<dbReference type="SMART" id="SM00753">
    <property type="entry name" value="PAM"/>
    <property type="match status" value="1"/>
</dbReference>
<evidence type="ECO:0000256" key="1">
    <source>
        <dbReference type="ARBA" id="ARBA00007912"/>
    </source>
</evidence>
<dbReference type="Pfam" id="PF25573">
    <property type="entry name" value="TPR_PSMD3_N"/>
    <property type="match status" value="1"/>
</dbReference>
<gene>
    <name evidence="5" type="ORF">N8I77_006605</name>
</gene>
<feature type="region of interest" description="Disordered" evidence="3">
    <location>
        <begin position="554"/>
        <end position="584"/>
    </location>
</feature>
<feature type="compositionally biased region" description="Basic and acidic residues" evidence="3">
    <location>
        <begin position="554"/>
        <end position="564"/>
    </location>
</feature>
<proteinExistence type="inferred from homology"/>
<dbReference type="SMART" id="SM00088">
    <property type="entry name" value="PINT"/>
    <property type="match status" value="1"/>
</dbReference>
<evidence type="ECO:0000259" key="4">
    <source>
        <dbReference type="PROSITE" id="PS50250"/>
    </source>
</evidence>
<dbReference type="InterPro" id="IPR050756">
    <property type="entry name" value="CSN3"/>
</dbReference>
<dbReference type="InterPro" id="IPR036390">
    <property type="entry name" value="WH_DNA-bd_sf"/>
</dbReference>
<dbReference type="PROSITE" id="PS50250">
    <property type="entry name" value="PCI"/>
    <property type="match status" value="1"/>
</dbReference>
<feature type="domain" description="PCI" evidence="4">
    <location>
        <begin position="330"/>
        <end position="510"/>
    </location>
</feature>
<dbReference type="InterPro" id="IPR057985">
    <property type="entry name" value="TPR_PSMD3_N"/>
</dbReference>
<accession>A0AAD9SH18</accession>
<dbReference type="SUPFAM" id="SSF46785">
    <property type="entry name" value="Winged helix' DNA-binding domain"/>
    <property type="match status" value="1"/>
</dbReference>
<dbReference type="GO" id="GO:0008541">
    <property type="term" value="C:proteasome regulatory particle, lid subcomplex"/>
    <property type="evidence" value="ECO:0007669"/>
    <property type="project" value="TreeGrafter"/>
</dbReference>
<comment type="caution">
    <text evidence="5">The sequence shown here is derived from an EMBL/GenBank/DDBJ whole genome shotgun (WGS) entry which is preliminary data.</text>
</comment>
<organism evidence="5 6">
    <name type="scientific">Phomopsis amygdali</name>
    <name type="common">Fusicoccum amygdali</name>
    <dbReference type="NCBI Taxonomy" id="1214568"/>
    <lineage>
        <taxon>Eukaryota</taxon>
        <taxon>Fungi</taxon>
        <taxon>Dikarya</taxon>
        <taxon>Ascomycota</taxon>
        <taxon>Pezizomycotina</taxon>
        <taxon>Sordariomycetes</taxon>
        <taxon>Sordariomycetidae</taxon>
        <taxon>Diaporthales</taxon>
        <taxon>Diaporthaceae</taxon>
        <taxon>Diaporthe</taxon>
    </lineage>
</organism>
<dbReference type="PANTHER" id="PTHR10758:SF2">
    <property type="entry name" value="26S PROTEASOME NON-ATPASE REGULATORY SUBUNIT 3"/>
    <property type="match status" value="1"/>
</dbReference>
<dbReference type="EMBL" id="JAUJFL010000003">
    <property type="protein sequence ID" value="KAK2607966.1"/>
    <property type="molecule type" value="Genomic_DNA"/>
</dbReference>
<dbReference type="InterPro" id="IPR000717">
    <property type="entry name" value="PCI_dom"/>
</dbReference>
<dbReference type="AlphaFoldDB" id="A0AAD9SH18"/>
<feature type="compositionally biased region" description="Acidic residues" evidence="3">
    <location>
        <begin position="69"/>
        <end position="81"/>
    </location>
</feature>
<feature type="region of interest" description="Disordered" evidence="3">
    <location>
        <begin position="1"/>
        <end position="84"/>
    </location>
</feature>
<evidence type="ECO:0000256" key="3">
    <source>
        <dbReference type="SAM" id="MobiDB-lite"/>
    </source>
</evidence>
<keyword evidence="2" id="KW-0647">Proteasome</keyword>
<evidence type="ECO:0000313" key="6">
    <source>
        <dbReference type="Proteomes" id="UP001265746"/>
    </source>
</evidence>
<protein>
    <recommendedName>
        <fullName evidence="4">PCI domain-containing protein</fullName>
    </recommendedName>
</protein>